<feature type="coiled-coil region" evidence="1">
    <location>
        <begin position="192"/>
        <end position="219"/>
    </location>
</feature>
<dbReference type="CDD" id="cd00118">
    <property type="entry name" value="LysM"/>
    <property type="match status" value="2"/>
</dbReference>
<dbReference type="KEGG" id="hor:Hore_22240"/>
<evidence type="ECO:0000256" key="1">
    <source>
        <dbReference type="SAM" id="Coils"/>
    </source>
</evidence>
<feature type="chain" id="PRO_5002867166" evidence="2">
    <location>
        <begin position="28"/>
        <end position="619"/>
    </location>
</feature>
<dbReference type="eggNOG" id="COG1388">
    <property type="taxonomic scope" value="Bacteria"/>
</dbReference>
<feature type="domain" description="LysM" evidence="3">
    <location>
        <begin position="90"/>
        <end position="133"/>
    </location>
</feature>
<dbReference type="EMBL" id="CP001098">
    <property type="protein sequence ID" value="ACL70969.1"/>
    <property type="molecule type" value="Genomic_DNA"/>
</dbReference>
<dbReference type="SUPFAM" id="SSF54106">
    <property type="entry name" value="LysM domain"/>
    <property type="match status" value="2"/>
</dbReference>
<dbReference type="STRING" id="373903.Hore_22240"/>
<dbReference type="Gene3D" id="3.10.350.10">
    <property type="entry name" value="LysM domain"/>
    <property type="match status" value="2"/>
</dbReference>
<keyword evidence="5" id="KW-1185">Reference proteome</keyword>
<sequence length="619" mass="72323">MLFFKNRSELLLLIIIMFLCVTSVSHAAEMVKKQDIVDYQLHKVKSGETLWFLSGKYGVPIKHIKDFNGLKSTRIKQGQTLKIPYFKTLYLIKINKGDTLWSVSRQFKTTVEEIKQFNSLTVNTIYPGQHLVLIKDKPDNFYPTGELPTWQEVFINWKENYWIIKTIKELTPDEKAKEQLDDRITRKDSLTRAELAVMVEQILDRLEEQEEMDNTLEEKITLDRDNVDQLYSIVQLLHDELVEMGVKVNKVEKNLKTLDTEMGKELTGVKQDVTGLKSDVGLIEKEVEKEREITRNYNQFRISGFTRLDYTKDLINNNLDPAISQTFFFNANTVLSSQKQINFFLEADYILDQGTDIKIGSNGDFTLNKHNKFNFTFAHQQPFNTSTEKQTYVDLNYLLTTKFMDLNVLTAHGNYKTAQASLNSARALFKTPIMEFEADYYNKDYNLNYLIIGRDYLPGERYFRDFILEEIDFMGYKVVSPLVVEDHRVLNLMLPVKDVYRITAGLEEMDGLSGTVIGLRKEGKPWDMRVDYLFWEDKALLDRTLRSEFNFKYALFNFGLDLYYTWADETLMTNRYMTEVGLELTDYLKAELAYTKEKVKSGVALPELEYMGMGLEFRF</sequence>
<reference evidence="4 5" key="1">
    <citation type="journal article" date="2009" name="PLoS ONE">
        <title>Genome analysis of the anaerobic thermohalophilic bacterium Halothermothrix orenii.</title>
        <authorList>
            <person name="Mavromatis K."/>
            <person name="Ivanova N."/>
            <person name="Anderson I."/>
            <person name="Lykidis A."/>
            <person name="Hooper S.D."/>
            <person name="Sun H."/>
            <person name="Kunin V."/>
            <person name="Lapidus A."/>
            <person name="Hugenholtz P."/>
            <person name="Patel B."/>
            <person name="Kyrpides N.C."/>
        </authorList>
    </citation>
    <scope>NUCLEOTIDE SEQUENCE [LARGE SCALE GENOMIC DNA]</scope>
    <source>
        <strain evidence="5">H 168 / OCM 544 / DSM 9562</strain>
    </source>
</reference>
<dbReference type="OrthoDB" id="9809488at2"/>
<dbReference type="AlphaFoldDB" id="B8D0N3"/>
<dbReference type="InterPro" id="IPR018392">
    <property type="entry name" value="LysM"/>
</dbReference>
<protein>
    <submittedName>
        <fullName evidence="4">Peptidoglycan-binding LysM</fullName>
    </submittedName>
</protein>
<accession>B8D0N3</accession>
<feature type="domain" description="LysM" evidence="3">
    <location>
        <begin position="40"/>
        <end position="83"/>
    </location>
</feature>
<proteinExistence type="predicted"/>
<evidence type="ECO:0000259" key="3">
    <source>
        <dbReference type="PROSITE" id="PS51782"/>
    </source>
</evidence>
<evidence type="ECO:0000313" key="5">
    <source>
        <dbReference type="Proteomes" id="UP000000719"/>
    </source>
</evidence>
<organism evidence="4 5">
    <name type="scientific">Halothermothrix orenii (strain H 168 / OCM 544 / DSM 9562)</name>
    <dbReference type="NCBI Taxonomy" id="373903"/>
    <lineage>
        <taxon>Bacteria</taxon>
        <taxon>Bacillati</taxon>
        <taxon>Bacillota</taxon>
        <taxon>Clostridia</taxon>
        <taxon>Halanaerobiales</taxon>
        <taxon>Halothermotrichaceae</taxon>
        <taxon>Halothermothrix</taxon>
    </lineage>
</organism>
<dbReference type="PROSITE" id="PS51782">
    <property type="entry name" value="LYSM"/>
    <property type="match status" value="2"/>
</dbReference>
<dbReference type="SMART" id="SM00257">
    <property type="entry name" value="LysM"/>
    <property type="match status" value="2"/>
</dbReference>
<keyword evidence="1" id="KW-0175">Coiled coil</keyword>
<feature type="signal peptide" evidence="2">
    <location>
        <begin position="1"/>
        <end position="27"/>
    </location>
</feature>
<evidence type="ECO:0000256" key="2">
    <source>
        <dbReference type="SAM" id="SignalP"/>
    </source>
</evidence>
<dbReference type="PANTHER" id="PTHR33734">
    <property type="entry name" value="LYSM DOMAIN-CONTAINING GPI-ANCHORED PROTEIN 2"/>
    <property type="match status" value="1"/>
</dbReference>
<dbReference type="PANTHER" id="PTHR33734:SF22">
    <property type="entry name" value="MEMBRANE-BOUND LYTIC MUREIN TRANSGLYCOSYLASE D"/>
    <property type="match status" value="1"/>
</dbReference>
<dbReference type="Proteomes" id="UP000000719">
    <property type="component" value="Chromosome"/>
</dbReference>
<keyword evidence="2" id="KW-0732">Signal</keyword>
<dbReference type="Pfam" id="PF01476">
    <property type="entry name" value="LysM"/>
    <property type="match status" value="2"/>
</dbReference>
<dbReference type="InterPro" id="IPR036779">
    <property type="entry name" value="LysM_dom_sf"/>
</dbReference>
<gene>
    <name evidence="4" type="ordered locus">Hore_22240</name>
</gene>
<evidence type="ECO:0000313" key="4">
    <source>
        <dbReference type="EMBL" id="ACL70969.1"/>
    </source>
</evidence>
<name>B8D0N3_HALOH</name>
<dbReference type="HOGENOM" id="CLU_441300_0_0_9"/>